<reference evidence="2 3" key="1">
    <citation type="journal article" date="2018" name="Nat. Ecol. Evol.">
        <title>Genomic signatures of mitonuclear coevolution across populations of Tigriopus californicus.</title>
        <authorList>
            <person name="Barreto F.S."/>
            <person name="Watson E.T."/>
            <person name="Lima T.G."/>
            <person name="Willett C.S."/>
            <person name="Edmands S."/>
            <person name="Li W."/>
            <person name="Burton R.S."/>
        </authorList>
    </citation>
    <scope>NUCLEOTIDE SEQUENCE [LARGE SCALE GENOMIC DNA]</scope>
    <source>
        <strain evidence="2 3">San Diego</strain>
    </source>
</reference>
<evidence type="ECO:0000313" key="2">
    <source>
        <dbReference type="EMBL" id="TRY73361.1"/>
    </source>
</evidence>
<dbReference type="PANTHER" id="PTHR36694:SF11">
    <property type="entry name" value="LP21121P-RELATED"/>
    <property type="match status" value="1"/>
</dbReference>
<feature type="transmembrane region" description="Helical" evidence="1">
    <location>
        <begin position="80"/>
        <end position="105"/>
    </location>
</feature>
<name>A0A553P6Q4_TIGCA</name>
<sequence length="461" mass="51009">MATSSYISSCICCSLLTGCIFTGIVTMFLYLAAFVIEVWWIIEAEVQLPIPAYLLTLIYFFLTILAISMLVGLRTKKTRLVLAWIIFFLLSVIPEGGMVLFMSVYSWHGGVYGVIELTMWVCRTLISVVGTMCIHSLYCAWKDEKSVLRSLQELNVTSGDFHPHGIAGEYQQKLAANSTFLGYQNEGFNGSFPSHIHPSGGGQHSALAITKYSSSSTSANSKPSYSKSLKRSSSAASGGFVSASRLSLNDIGLAPQQFNHMPLSDQLSTVQRQLSRLSLNITDSGYRKTEFDTSKFSRSLVSKSRTLSQWDLPSFGMDPDAPVFLQSGTYGKGGQSISGIHQSLLLSGDRKTTKSSLQWYRPRSLVNLEDDTSSIWSGIGQPVSQYNSLNRQKLSSQFRAQSLGALNFGHLNEEALLHGSVGPYFHFRPEDRRPRDFPQGGSRISLGQYSDHIDRYRDVAL</sequence>
<comment type="caution">
    <text evidence="2">The sequence shown here is derived from an EMBL/GenBank/DDBJ whole genome shotgun (WGS) entry which is preliminary data.</text>
</comment>
<dbReference type="AlphaFoldDB" id="A0A553P6Q4"/>
<protein>
    <submittedName>
        <fullName evidence="2">Uncharacterized protein</fullName>
    </submittedName>
</protein>
<evidence type="ECO:0000256" key="1">
    <source>
        <dbReference type="SAM" id="Phobius"/>
    </source>
</evidence>
<organism evidence="2 3">
    <name type="scientific">Tigriopus californicus</name>
    <name type="common">Marine copepod</name>
    <dbReference type="NCBI Taxonomy" id="6832"/>
    <lineage>
        <taxon>Eukaryota</taxon>
        <taxon>Metazoa</taxon>
        <taxon>Ecdysozoa</taxon>
        <taxon>Arthropoda</taxon>
        <taxon>Crustacea</taxon>
        <taxon>Multicrustacea</taxon>
        <taxon>Hexanauplia</taxon>
        <taxon>Copepoda</taxon>
        <taxon>Harpacticoida</taxon>
        <taxon>Harpacticidae</taxon>
        <taxon>Tigriopus</taxon>
    </lineage>
</organism>
<evidence type="ECO:0000313" key="3">
    <source>
        <dbReference type="Proteomes" id="UP000318571"/>
    </source>
</evidence>
<dbReference type="PANTHER" id="PTHR36694">
    <property type="entry name" value="PASIFLORA 1, ISOFORM A-RELATED"/>
    <property type="match status" value="1"/>
</dbReference>
<feature type="transmembrane region" description="Helical" evidence="1">
    <location>
        <begin position="52"/>
        <end position="73"/>
    </location>
</feature>
<accession>A0A553P6Q4</accession>
<dbReference type="EMBL" id="VCGU01000007">
    <property type="protein sequence ID" value="TRY73361.1"/>
    <property type="molecule type" value="Genomic_DNA"/>
</dbReference>
<dbReference type="OMA" id="FRCNCAG"/>
<feature type="transmembrane region" description="Helical" evidence="1">
    <location>
        <begin position="12"/>
        <end position="40"/>
    </location>
</feature>
<proteinExistence type="predicted"/>
<keyword evidence="3" id="KW-1185">Reference proteome</keyword>
<gene>
    <name evidence="2" type="ORF">TCAL_06017</name>
</gene>
<keyword evidence="1" id="KW-0812">Transmembrane</keyword>
<dbReference type="Proteomes" id="UP000318571">
    <property type="component" value="Chromosome 3"/>
</dbReference>
<keyword evidence="1" id="KW-0472">Membrane</keyword>
<feature type="transmembrane region" description="Helical" evidence="1">
    <location>
        <begin position="117"/>
        <end position="141"/>
    </location>
</feature>
<keyword evidence="1" id="KW-1133">Transmembrane helix</keyword>